<evidence type="ECO:0000313" key="9">
    <source>
        <dbReference type="Proteomes" id="UP000295150"/>
    </source>
</evidence>
<comment type="pathway">
    <text evidence="2 6">Metabolic intermediate biosynthesis; 5-phospho-alpha-D-ribose 1-diphosphate biosynthesis; 5-phospho-alpha-D-ribose 1-diphosphate from D-ribose 5-phosphate (route II): step 3/3.</text>
</comment>
<evidence type="ECO:0000256" key="2">
    <source>
        <dbReference type="ARBA" id="ARBA00005069"/>
    </source>
</evidence>
<comment type="caution">
    <text evidence="6">Lacks conserved residue(s) required for the propagation of feature annotation.</text>
</comment>
<name>A0A4R6HDX2_9GAMM</name>
<dbReference type="UniPathway" id="UPA00087">
    <property type="reaction ID" value="UER00175"/>
</dbReference>
<evidence type="ECO:0000256" key="3">
    <source>
        <dbReference type="ARBA" id="ARBA00022679"/>
    </source>
</evidence>
<evidence type="ECO:0000256" key="4">
    <source>
        <dbReference type="ARBA" id="ARBA00022741"/>
    </source>
</evidence>
<dbReference type="GO" id="GO:0006015">
    <property type="term" value="P:5-phosphoribose 1-diphosphate biosynthetic process"/>
    <property type="evidence" value="ECO:0007669"/>
    <property type="project" value="UniProtKB-UniRule"/>
</dbReference>
<dbReference type="EMBL" id="SNWH01000013">
    <property type="protein sequence ID" value="TDO06061.1"/>
    <property type="molecule type" value="Genomic_DNA"/>
</dbReference>
<comment type="function">
    <text evidence="6">Catalyzes the phosphorylation of ribose 1,5-bisphosphate to 5-phospho-D-ribosyl alpha-1-diphosphate (PRPP).</text>
</comment>
<dbReference type="SUPFAM" id="SSF52540">
    <property type="entry name" value="P-loop containing nucleoside triphosphate hydrolases"/>
    <property type="match status" value="1"/>
</dbReference>
<keyword evidence="4 6" id="KW-0547">Nucleotide-binding</keyword>
<keyword evidence="8" id="KW-0418">Kinase</keyword>
<dbReference type="AlphaFoldDB" id="A0A4R6HDX2"/>
<comment type="caution">
    <text evidence="8">The sequence shown here is derived from an EMBL/GenBank/DDBJ whole genome shotgun (WGS) entry which is preliminary data.</text>
</comment>
<dbReference type="PANTHER" id="PTHR23117">
    <property type="entry name" value="GUANYLATE KINASE-RELATED"/>
    <property type="match status" value="1"/>
</dbReference>
<gene>
    <name evidence="6" type="primary">phnN</name>
    <name evidence="8" type="ORF">DFO68_11371</name>
</gene>
<dbReference type="HAMAP" id="MF_00836">
    <property type="entry name" value="PhnN"/>
    <property type="match status" value="1"/>
</dbReference>
<dbReference type="Pfam" id="PF13238">
    <property type="entry name" value="AAA_18"/>
    <property type="match status" value="1"/>
</dbReference>
<accession>A0A4R6HDX2</accession>
<reference evidence="8 9" key="1">
    <citation type="submission" date="2019-03" db="EMBL/GenBank/DDBJ databases">
        <title>Freshwater and sediment microbial communities from various areas in North America, analyzing microbe dynamics in response to fracking.</title>
        <authorList>
            <person name="Lamendella R."/>
        </authorList>
    </citation>
    <scope>NUCLEOTIDE SEQUENCE [LARGE SCALE GENOMIC DNA]</scope>
    <source>
        <strain evidence="8 9">1_TX</strain>
    </source>
</reference>
<dbReference type="RefSeq" id="WP_133483678.1">
    <property type="nucleotide sequence ID" value="NZ_SNWH01000013.1"/>
</dbReference>
<evidence type="ECO:0000256" key="6">
    <source>
        <dbReference type="HAMAP-Rule" id="MF_00836"/>
    </source>
</evidence>
<protein>
    <recommendedName>
        <fullName evidence="6">Ribose 1,5-bisphosphate phosphokinase PhnN</fullName>
        <ecNumber evidence="6">2.7.4.23</ecNumber>
    </recommendedName>
    <alternativeName>
        <fullName evidence="6">Ribose 1,5-bisphosphokinase</fullName>
    </alternativeName>
</protein>
<comment type="catalytic activity">
    <reaction evidence="1 6">
        <text>alpha-D-ribose 1,5-bisphosphate + ATP = 5-phospho-alpha-D-ribose 1-diphosphate + ADP</text>
        <dbReference type="Rhea" id="RHEA:20109"/>
        <dbReference type="ChEBI" id="CHEBI:30616"/>
        <dbReference type="ChEBI" id="CHEBI:58017"/>
        <dbReference type="ChEBI" id="CHEBI:68688"/>
        <dbReference type="ChEBI" id="CHEBI:456216"/>
        <dbReference type="EC" id="2.7.4.23"/>
    </reaction>
</comment>
<keyword evidence="3 6" id="KW-0808">Transferase</keyword>
<dbReference type="InterPro" id="IPR012699">
    <property type="entry name" value="PhnN"/>
</dbReference>
<dbReference type="GO" id="GO:0005524">
    <property type="term" value="F:ATP binding"/>
    <property type="evidence" value="ECO:0007669"/>
    <property type="project" value="UniProtKB-KW"/>
</dbReference>
<keyword evidence="9" id="KW-1185">Reference proteome</keyword>
<proteinExistence type="inferred from homology"/>
<dbReference type="EC" id="2.7.4.23" evidence="6"/>
<evidence type="ECO:0000313" key="8">
    <source>
        <dbReference type="EMBL" id="TDO06061.1"/>
    </source>
</evidence>
<dbReference type="Proteomes" id="UP000295150">
    <property type="component" value="Unassembled WGS sequence"/>
</dbReference>
<sequence>MSRLIYVMGASGVGKDSLLRELARRRPDALVAHRYITRASGGAENCIELSREAFHWRREQGLFCLSWSAHGLDYGVGIEIEAWLAAGHTVVLNGSRRALERARRRFGAALMPVLVVADVEVLRRRLIARGRETPAEIEARLARGGGEDALGDIARIDNGGELAHGVKALEAWLDSPHGPDETS</sequence>
<evidence type="ECO:0000256" key="1">
    <source>
        <dbReference type="ARBA" id="ARBA00000373"/>
    </source>
</evidence>
<dbReference type="GO" id="GO:0005829">
    <property type="term" value="C:cytosol"/>
    <property type="evidence" value="ECO:0007669"/>
    <property type="project" value="TreeGrafter"/>
</dbReference>
<dbReference type="NCBIfam" id="NF007485">
    <property type="entry name" value="PRK10078.1"/>
    <property type="match status" value="1"/>
</dbReference>
<dbReference type="OrthoDB" id="341217at2"/>
<evidence type="ECO:0000259" key="7">
    <source>
        <dbReference type="SMART" id="SM00072"/>
    </source>
</evidence>
<dbReference type="NCBIfam" id="TIGR02322">
    <property type="entry name" value="phosphon_PhnN"/>
    <property type="match status" value="1"/>
</dbReference>
<dbReference type="InterPro" id="IPR027417">
    <property type="entry name" value="P-loop_NTPase"/>
</dbReference>
<dbReference type="GO" id="GO:0019634">
    <property type="term" value="P:organic phosphonate metabolic process"/>
    <property type="evidence" value="ECO:0007669"/>
    <property type="project" value="UniProtKB-UniRule"/>
</dbReference>
<dbReference type="InterPro" id="IPR008145">
    <property type="entry name" value="GK/Ca_channel_bsu"/>
</dbReference>
<dbReference type="Gene3D" id="3.40.50.300">
    <property type="entry name" value="P-loop containing nucleotide triphosphate hydrolases"/>
    <property type="match status" value="1"/>
</dbReference>
<feature type="domain" description="Guanylate kinase/L-type calcium channel beta subunit" evidence="7">
    <location>
        <begin position="1"/>
        <end position="177"/>
    </location>
</feature>
<evidence type="ECO:0000256" key="5">
    <source>
        <dbReference type="ARBA" id="ARBA00022840"/>
    </source>
</evidence>
<comment type="similarity">
    <text evidence="6">Belongs to the ribose 1,5-bisphosphokinase family.</text>
</comment>
<dbReference type="SMART" id="SM00072">
    <property type="entry name" value="GuKc"/>
    <property type="match status" value="1"/>
</dbReference>
<organism evidence="8 9">
    <name type="scientific">Halomonas ventosae</name>
    <dbReference type="NCBI Taxonomy" id="229007"/>
    <lineage>
        <taxon>Bacteria</taxon>
        <taxon>Pseudomonadati</taxon>
        <taxon>Pseudomonadota</taxon>
        <taxon>Gammaproteobacteria</taxon>
        <taxon>Oceanospirillales</taxon>
        <taxon>Halomonadaceae</taxon>
        <taxon>Halomonas</taxon>
    </lineage>
</organism>
<keyword evidence="5 6" id="KW-0067">ATP-binding</keyword>
<dbReference type="GO" id="GO:0033863">
    <property type="term" value="F:ribose 1,5-bisphosphate phosphokinase activity"/>
    <property type="evidence" value="ECO:0007669"/>
    <property type="project" value="UniProtKB-UniRule"/>
</dbReference>
<dbReference type="PANTHER" id="PTHR23117:SF8">
    <property type="entry name" value="RIBOSE 1,5-BISPHOSPHATE PHOSPHOKINASE PHNN"/>
    <property type="match status" value="1"/>
</dbReference>